<sequence>MHLPALSLLRNIQIVILLFTR</sequence>
<protein>
    <submittedName>
        <fullName evidence="1">Uncharacterized protein</fullName>
    </submittedName>
</protein>
<evidence type="ECO:0000313" key="1">
    <source>
        <dbReference type="EMBL" id="OEL21234.1"/>
    </source>
</evidence>
<accession>A0A1E5V880</accession>
<proteinExistence type="predicted"/>
<organism evidence="1 2">
    <name type="scientific">Dichanthelium oligosanthes</name>
    <dbReference type="NCBI Taxonomy" id="888268"/>
    <lineage>
        <taxon>Eukaryota</taxon>
        <taxon>Viridiplantae</taxon>
        <taxon>Streptophyta</taxon>
        <taxon>Embryophyta</taxon>
        <taxon>Tracheophyta</taxon>
        <taxon>Spermatophyta</taxon>
        <taxon>Magnoliopsida</taxon>
        <taxon>Liliopsida</taxon>
        <taxon>Poales</taxon>
        <taxon>Poaceae</taxon>
        <taxon>PACMAD clade</taxon>
        <taxon>Panicoideae</taxon>
        <taxon>Panicodae</taxon>
        <taxon>Paniceae</taxon>
        <taxon>Dichantheliinae</taxon>
        <taxon>Dichanthelium</taxon>
    </lineage>
</organism>
<reference evidence="1 2" key="1">
    <citation type="submission" date="2016-09" db="EMBL/GenBank/DDBJ databases">
        <title>The draft genome of Dichanthelium oligosanthes: A C3 panicoid grass species.</title>
        <authorList>
            <person name="Studer A.J."/>
            <person name="Schnable J.C."/>
            <person name="Brutnell T.P."/>
        </authorList>
    </citation>
    <scope>NUCLEOTIDE SEQUENCE [LARGE SCALE GENOMIC DNA]</scope>
    <source>
        <strain evidence="2">cv. Kellogg 1175</strain>
        <tissue evidence="1">Leaf</tissue>
    </source>
</reference>
<dbReference type="AlphaFoldDB" id="A0A1E5V880"/>
<dbReference type="EMBL" id="LWDX02048399">
    <property type="protein sequence ID" value="OEL21234.1"/>
    <property type="molecule type" value="Genomic_DNA"/>
</dbReference>
<keyword evidence="2" id="KW-1185">Reference proteome</keyword>
<evidence type="ECO:0000313" key="2">
    <source>
        <dbReference type="Proteomes" id="UP000095767"/>
    </source>
</evidence>
<gene>
    <name evidence="1" type="ORF">BAE44_0017747</name>
</gene>
<name>A0A1E5V880_9POAL</name>
<dbReference type="Proteomes" id="UP000095767">
    <property type="component" value="Unassembled WGS sequence"/>
</dbReference>
<comment type="caution">
    <text evidence="1">The sequence shown here is derived from an EMBL/GenBank/DDBJ whole genome shotgun (WGS) entry which is preliminary data.</text>
</comment>